<reference evidence="1" key="1">
    <citation type="submission" date="2020-08" db="EMBL/GenBank/DDBJ databases">
        <title>Multicomponent nature underlies the extraordinary mechanical properties of spider dragline silk.</title>
        <authorList>
            <person name="Kono N."/>
            <person name="Nakamura H."/>
            <person name="Mori M."/>
            <person name="Yoshida Y."/>
            <person name="Ohtoshi R."/>
            <person name="Malay A.D."/>
            <person name="Moran D.A.P."/>
            <person name="Tomita M."/>
            <person name="Numata K."/>
            <person name="Arakawa K."/>
        </authorList>
    </citation>
    <scope>NUCLEOTIDE SEQUENCE</scope>
</reference>
<evidence type="ECO:0000313" key="1">
    <source>
        <dbReference type="EMBL" id="GFS32924.1"/>
    </source>
</evidence>
<dbReference type="AlphaFoldDB" id="A0A8X6I6C1"/>
<keyword evidence="2" id="KW-1185">Reference proteome</keyword>
<comment type="caution">
    <text evidence="1">The sequence shown here is derived from an EMBL/GenBank/DDBJ whole genome shotgun (WGS) entry which is preliminary data.</text>
</comment>
<dbReference type="Proteomes" id="UP000886998">
    <property type="component" value="Unassembled WGS sequence"/>
</dbReference>
<organism evidence="1 2">
    <name type="scientific">Trichonephila inaurata madagascariensis</name>
    <dbReference type="NCBI Taxonomy" id="2747483"/>
    <lineage>
        <taxon>Eukaryota</taxon>
        <taxon>Metazoa</taxon>
        <taxon>Ecdysozoa</taxon>
        <taxon>Arthropoda</taxon>
        <taxon>Chelicerata</taxon>
        <taxon>Arachnida</taxon>
        <taxon>Araneae</taxon>
        <taxon>Araneomorphae</taxon>
        <taxon>Entelegynae</taxon>
        <taxon>Araneoidea</taxon>
        <taxon>Nephilidae</taxon>
        <taxon>Trichonephila</taxon>
        <taxon>Trichonephila inaurata</taxon>
    </lineage>
</organism>
<proteinExistence type="predicted"/>
<sequence length="76" mass="9215">MLHQTVGLPDETKFRLRKEPVEKEEDSHLNFKNSFIRKNPLFFLRLLFPSRKTRYFSEEFEKDFPLTEKVKEPGKV</sequence>
<protein>
    <submittedName>
        <fullName evidence="1">Uncharacterized protein</fullName>
    </submittedName>
</protein>
<evidence type="ECO:0000313" key="2">
    <source>
        <dbReference type="Proteomes" id="UP000886998"/>
    </source>
</evidence>
<gene>
    <name evidence="1" type="ORF">TNIN_17061</name>
</gene>
<accession>A0A8X6I6C1</accession>
<dbReference type="EMBL" id="BMAV01024402">
    <property type="protein sequence ID" value="GFS32924.1"/>
    <property type="molecule type" value="Genomic_DNA"/>
</dbReference>
<name>A0A8X6I6C1_9ARAC</name>